<organism evidence="1 2">
    <name type="scientific">Cercospora berteroae</name>
    <dbReference type="NCBI Taxonomy" id="357750"/>
    <lineage>
        <taxon>Eukaryota</taxon>
        <taxon>Fungi</taxon>
        <taxon>Dikarya</taxon>
        <taxon>Ascomycota</taxon>
        <taxon>Pezizomycotina</taxon>
        <taxon>Dothideomycetes</taxon>
        <taxon>Dothideomycetidae</taxon>
        <taxon>Mycosphaerellales</taxon>
        <taxon>Mycosphaerellaceae</taxon>
        <taxon>Cercospora</taxon>
    </lineage>
</organism>
<sequence>MSEAKQLYKGAVTKYWTDTPFYIELVERYLKCPLERDLAQGDNPRLQHNDVDRIRHIHVIGYLNRDGFGNVYTYYHDEGIWHSANDQTGENVEYLWVQPASSSHWRQRLDSAARHEDAVVAARGRTNMVPFYQEIRWMMIDPSNGDISY</sequence>
<gene>
    <name evidence="1" type="ORF">CBER1_08824</name>
</gene>
<evidence type="ECO:0000313" key="2">
    <source>
        <dbReference type="Proteomes" id="UP000237631"/>
    </source>
</evidence>
<accession>A0A2S6BVY6</accession>
<protein>
    <submittedName>
        <fullName evidence="1">Uncharacterized protein</fullName>
    </submittedName>
</protein>
<dbReference type="EMBL" id="PNEN01001745">
    <property type="protein sequence ID" value="PPJ51649.1"/>
    <property type="molecule type" value="Genomic_DNA"/>
</dbReference>
<dbReference type="AlphaFoldDB" id="A0A2S6BVY6"/>
<evidence type="ECO:0000313" key="1">
    <source>
        <dbReference type="EMBL" id="PPJ51649.1"/>
    </source>
</evidence>
<reference evidence="2" key="1">
    <citation type="journal article" date="2017" name="bioRxiv">
        <title>Conservation of a gene cluster reveals novel cercosporin biosynthetic mechanisms and extends production to the genus Colletotrichum.</title>
        <authorList>
            <person name="de Jonge R."/>
            <person name="Ebert M.K."/>
            <person name="Huitt-Roehl C.R."/>
            <person name="Pal P."/>
            <person name="Suttle J.C."/>
            <person name="Spanner R.E."/>
            <person name="Neubauer J.D."/>
            <person name="Jurick W.M.II."/>
            <person name="Stott K.A."/>
            <person name="Secor G.A."/>
            <person name="Thomma B.P.H.J."/>
            <person name="Van de Peer Y."/>
            <person name="Townsend C.A."/>
            <person name="Bolton M.D."/>
        </authorList>
    </citation>
    <scope>NUCLEOTIDE SEQUENCE [LARGE SCALE GENOMIC DNA]</scope>
    <source>
        <strain evidence="2">CBS538.71</strain>
    </source>
</reference>
<dbReference type="OrthoDB" id="10283980at2759"/>
<keyword evidence="2" id="KW-1185">Reference proteome</keyword>
<name>A0A2S6BVY6_9PEZI</name>
<comment type="caution">
    <text evidence="1">The sequence shown here is derived from an EMBL/GenBank/DDBJ whole genome shotgun (WGS) entry which is preliminary data.</text>
</comment>
<proteinExistence type="predicted"/>
<dbReference type="Proteomes" id="UP000237631">
    <property type="component" value="Unassembled WGS sequence"/>
</dbReference>